<evidence type="ECO:0000256" key="5">
    <source>
        <dbReference type="SAM" id="Phobius"/>
    </source>
</evidence>
<dbReference type="GO" id="GO:0005524">
    <property type="term" value="F:ATP binding"/>
    <property type="evidence" value="ECO:0007669"/>
    <property type="project" value="UniProtKB-KW"/>
</dbReference>
<evidence type="ECO:0000256" key="3">
    <source>
        <dbReference type="ARBA" id="ARBA00022777"/>
    </source>
</evidence>
<keyword evidence="5" id="KW-0472">Membrane</keyword>
<evidence type="ECO:0000256" key="1">
    <source>
        <dbReference type="ARBA" id="ARBA00022679"/>
    </source>
</evidence>
<keyword evidence="5" id="KW-1133">Transmembrane helix</keyword>
<proteinExistence type="predicted"/>
<dbReference type="InterPro" id="IPR008271">
    <property type="entry name" value="Ser/Thr_kinase_AS"/>
</dbReference>
<keyword evidence="3" id="KW-0418">Kinase</keyword>
<organism evidence="7">
    <name type="scientific">freshwater metagenome</name>
    <dbReference type="NCBI Taxonomy" id="449393"/>
    <lineage>
        <taxon>unclassified sequences</taxon>
        <taxon>metagenomes</taxon>
        <taxon>ecological metagenomes</taxon>
    </lineage>
</organism>
<dbReference type="InterPro" id="IPR011009">
    <property type="entry name" value="Kinase-like_dom_sf"/>
</dbReference>
<dbReference type="PROSITE" id="PS00107">
    <property type="entry name" value="PROTEIN_KINASE_ATP"/>
    <property type="match status" value="1"/>
</dbReference>
<feature type="transmembrane region" description="Helical" evidence="5">
    <location>
        <begin position="330"/>
        <end position="350"/>
    </location>
</feature>
<sequence length="523" mass="54782">MSILADAVLTAHGEYSPCPSHLLSTAVESTEDSDIPLIDGFVNLVQVGQGGFSVVYSADEIAFTRRVALKVLNFTGDEARRLEREARALGVLSYIPNIVQVFQITHTRDGRSVLVMALMQEPIPRENRETIQQQLVALEWLDQVAQALDKAHLREVYHRDIKPENILLAADGSANLVDFGIAGLGGLASGTTTAFSFSPPFAPPERLTGTEVDLRAGDIYSLGSTFYAVFTGSAPFGSTTDGGVHGLITRVVTAIPDQPEWMNAPTHAALLTAMAKDPSDRFASASEFAAAVRKGISDSAVPAVLPPPFIAQDSAGPEPENKSKPHRIKVLAGVAAALITLSAVGLFFLLTQNPKQQSDQTGAAAIAPSSNLVEESTRTSVATKPVGFGTCSMDATADFRPGITYGEEGPQTLKLFGTINCLQGSGQRSGVVELISDFPLIEFGGGSAAGNGSVTWSDGEQTQVSTATTITPSDLVVTVMMTATTGASAGAVGTATSTVVPVIANDNVIRQATSFGPTFEWGG</sequence>
<keyword evidence="2" id="KW-0547">Nucleotide-binding</keyword>
<evidence type="ECO:0000259" key="6">
    <source>
        <dbReference type="PROSITE" id="PS50011"/>
    </source>
</evidence>
<feature type="domain" description="Protein kinase" evidence="6">
    <location>
        <begin position="41"/>
        <end position="310"/>
    </location>
</feature>
<name>A0A6J7SAR8_9ZZZZ</name>
<dbReference type="AlphaFoldDB" id="A0A6J7SAR8"/>
<keyword evidence="1" id="KW-0808">Transferase</keyword>
<protein>
    <submittedName>
        <fullName evidence="7">Unannotated protein</fullName>
    </submittedName>
</protein>
<dbReference type="EMBL" id="CAFBPW010000205">
    <property type="protein sequence ID" value="CAB5038219.1"/>
    <property type="molecule type" value="Genomic_DNA"/>
</dbReference>
<dbReference type="InterPro" id="IPR000719">
    <property type="entry name" value="Prot_kinase_dom"/>
</dbReference>
<keyword evidence="5" id="KW-0812">Transmembrane</keyword>
<gene>
    <name evidence="7" type="ORF">UFOPK4173_01505</name>
</gene>
<evidence type="ECO:0000256" key="2">
    <source>
        <dbReference type="ARBA" id="ARBA00022741"/>
    </source>
</evidence>
<dbReference type="InterPro" id="IPR017441">
    <property type="entry name" value="Protein_kinase_ATP_BS"/>
</dbReference>
<evidence type="ECO:0000256" key="4">
    <source>
        <dbReference type="ARBA" id="ARBA00022840"/>
    </source>
</evidence>
<dbReference type="Gene3D" id="1.10.510.10">
    <property type="entry name" value="Transferase(Phosphotransferase) domain 1"/>
    <property type="match status" value="1"/>
</dbReference>
<dbReference type="SMART" id="SM00220">
    <property type="entry name" value="S_TKc"/>
    <property type="match status" value="1"/>
</dbReference>
<dbReference type="Pfam" id="PF00069">
    <property type="entry name" value="Pkinase"/>
    <property type="match status" value="1"/>
</dbReference>
<keyword evidence="4" id="KW-0067">ATP-binding</keyword>
<dbReference type="SUPFAM" id="SSF56112">
    <property type="entry name" value="Protein kinase-like (PK-like)"/>
    <property type="match status" value="1"/>
</dbReference>
<dbReference type="PROSITE" id="PS00108">
    <property type="entry name" value="PROTEIN_KINASE_ST"/>
    <property type="match status" value="1"/>
</dbReference>
<dbReference type="CDD" id="cd14014">
    <property type="entry name" value="STKc_PknB_like"/>
    <property type="match status" value="1"/>
</dbReference>
<dbReference type="PANTHER" id="PTHR43289">
    <property type="entry name" value="MITOGEN-ACTIVATED PROTEIN KINASE KINASE KINASE 20-RELATED"/>
    <property type="match status" value="1"/>
</dbReference>
<evidence type="ECO:0000313" key="7">
    <source>
        <dbReference type="EMBL" id="CAB5038219.1"/>
    </source>
</evidence>
<dbReference type="PANTHER" id="PTHR43289:SF6">
    <property type="entry name" value="SERINE_THREONINE-PROTEIN KINASE NEKL-3"/>
    <property type="match status" value="1"/>
</dbReference>
<dbReference type="PROSITE" id="PS50011">
    <property type="entry name" value="PROTEIN_KINASE_DOM"/>
    <property type="match status" value="1"/>
</dbReference>
<dbReference type="GO" id="GO:0004674">
    <property type="term" value="F:protein serine/threonine kinase activity"/>
    <property type="evidence" value="ECO:0007669"/>
    <property type="project" value="TreeGrafter"/>
</dbReference>
<reference evidence="7" key="1">
    <citation type="submission" date="2020-05" db="EMBL/GenBank/DDBJ databases">
        <authorList>
            <person name="Chiriac C."/>
            <person name="Salcher M."/>
            <person name="Ghai R."/>
            <person name="Kavagutti S V."/>
        </authorList>
    </citation>
    <scope>NUCLEOTIDE SEQUENCE</scope>
</reference>
<accession>A0A6J7SAR8</accession>